<name>A0ABX1W0V1_9SPHI</name>
<dbReference type="Proteomes" id="UP000566071">
    <property type="component" value="Unassembled WGS sequence"/>
</dbReference>
<reference evidence="1 2" key="1">
    <citation type="submission" date="2020-05" db="EMBL/GenBank/DDBJ databases">
        <authorList>
            <person name="Khan S.A."/>
            <person name="Jeon C.O."/>
            <person name="Chun B.H."/>
        </authorList>
    </citation>
    <scope>NUCLEOTIDE SEQUENCE [LARGE SCALE GENOMIC DNA]</scope>
    <source>
        <strain evidence="1 2">S1162</strain>
    </source>
</reference>
<comment type="caution">
    <text evidence="1">The sequence shown here is derived from an EMBL/GenBank/DDBJ whole genome shotgun (WGS) entry which is preliminary data.</text>
</comment>
<organism evidence="1 2">
    <name type="scientific">Mucilaginibacter humi</name>
    <dbReference type="NCBI Taxonomy" id="2732510"/>
    <lineage>
        <taxon>Bacteria</taxon>
        <taxon>Pseudomonadati</taxon>
        <taxon>Bacteroidota</taxon>
        <taxon>Sphingobacteriia</taxon>
        <taxon>Sphingobacteriales</taxon>
        <taxon>Sphingobacteriaceae</taxon>
        <taxon>Mucilaginibacter</taxon>
    </lineage>
</organism>
<dbReference type="RefSeq" id="WP_175269507.1">
    <property type="nucleotide sequence ID" value="NZ_JABFCR010000021.1"/>
</dbReference>
<gene>
    <name evidence="1" type="ORF">HK413_06115</name>
</gene>
<keyword evidence="2" id="KW-1185">Reference proteome</keyword>
<evidence type="ECO:0000313" key="1">
    <source>
        <dbReference type="EMBL" id="NNU33823.1"/>
    </source>
</evidence>
<dbReference type="EMBL" id="JABFCR010000021">
    <property type="protein sequence ID" value="NNU33823.1"/>
    <property type="molecule type" value="Genomic_DNA"/>
</dbReference>
<evidence type="ECO:0000313" key="2">
    <source>
        <dbReference type="Proteomes" id="UP000566071"/>
    </source>
</evidence>
<proteinExistence type="predicted"/>
<sequence length="299" mass="32817">MGVDGLGVTIKGKVVDNENTEVANIETRYAGMGSFTLRPVAGKTYTANISFEDGTTKAIALPKAVNEGYVLSIYQPNKDSVLVRINASPALLKSTVNFIAQTSGETIFAAPIKISDAITSIWLSKKSFPSGIAQFTLFNSTGDPINERIAFIRSTDLMKLSLKTAKPTYSSKERILVELDAMDSKNKATAGNFSVAVIDESKVPHNESMESTIFSNILLTSDLKGYVERPNYYFTKETDEVNKALDNLMLTRGYRRFSWKELATTVNTKPVFDVEGLGLTITGKVTNRVPNHRPVQKLP</sequence>
<protein>
    <recommendedName>
        <fullName evidence="3">Carboxypeptidase regulatory-like domain-containing protein</fullName>
    </recommendedName>
</protein>
<evidence type="ECO:0008006" key="3">
    <source>
        <dbReference type="Google" id="ProtNLM"/>
    </source>
</evidence>
<accession>A0ABX1W0V1</accession>